<evidence type="ECO:0000313" key="2">
    <source>
        <dbReference type="Proteomes" id="UP000198870"/>
    </source>
</evidence>
<dbReference type="STRING" id="419481.SAMN05216233_11952"/>
<accession>A0A1G5IDE4</accession>
<protein>
    <submittedName>
        <fullName evidence="1">Uncharacterized protein</fullName>
    </submittedName>
</protein>
<sequence>MDMPTAVMDVTRAASISAYLKGPACFSPLIHEARINNSHVLHFPCVIGLAVCRHTEAFFLGISPL</sequence>
<evidence type="ECO:0000313" key="1">
    <source>
        <dbReference type="EMBL" id="SCY74132.1"/>
    </source>
</evidence>
<dbReference type="AlphaFoldDB" id="A0A1G5IDE4"/>
<gene>
    <name evidence="1" type="ORF">SAMN05216233_11952</name>
</gene>
<keyword evidence="2" id="KW-1185">Reference proteome</keyword>
<name>A0A1G5IDE4_9BACT</name>
<proteinExistence type="predicted"/>
<dbReference type="EMBL" id="FMUX01000019">
    <property type="protein sequence ID" value="SCY74132.1"/>
    <property type="molecule type" value="Genomic_DNA"/>
</dbReference>
<dbReference type="Proteomes" id="UP000198870">
    <property type="component" value="Unassembled WGS sequence"/>
</dbReference>
<reference evidence="1 2" key="1">
    <citation type="submission" date="2016-10" db="EMBL/GenBank/DDBJ databases">
        <authorList>
            <person name="de Groot N.N."/>
        </authorList>
    </citation>
    <scope>NUCLEOTIDE SEQUENCE [LARGE SCALE GENOMIC DNA]</scope>
    <source>
        <strain evidence="1 2">AA1</strain>
    </source>
</reference>
<organism evidence="1 2">
    <name type="scientific">Desulfoluna spongiiphila</name>
    <dbReference type="NCBI Taxonomy" id="419481"/>
    <lineage>
        <taxon>Bacteria</taxon>
        <taxon>Pseudomonadati</taxon>
        <taxon>Thermodesulfobacteriota</taxon>
        <taxon>Desulfobacteria</taxon>
        <taxon>Desulfobacterales</taxon>
        <taxon>Desulfolunaceae</taxon>
        <taxon>Desulfoluna</taxon>
    </lineage>
</organism>